<dbReference type="EMBL" id="CP054614">
    <property type="protein sequence ID" value="QKS55603.1"/>
    <property type="molecule type" value="Genomic_DNA"/>
</dbReference>
<evidence type="ECO:0000313" key="5">
    <source>
        <dbReference type="EMBL" id="QKS55603.1"/>
    </source>
</evidence>
<accession>A0A2V4UT47</accession>
<reference evidence="5 7" key="2">
    <citation type="submission" date="2020-06" db="EMBL/GenBank/DDBJ databases">
        <title>Complete genome of Paenibacillus barcinonensis KACC11450.</title>
        <authorList>
            <person name="Kim M."/>
            <person name="Park Y.-J."/>
            <person name="Shin J.-H."/>
        </authorList>
    </citation>
    <scope>NUCLEOTIDE SEQUENCE [LARGE SCALE GENOMIC DNA]</scope>
    <source>
        <strain evidence="5 7">KACC11450</strain>
    </source>
</reference>
<evidence type="ECO:0000313" key="6">
    <source>
        <dbReference type="Proteomes" id="UP000247790"/>
    </source>
</evidence>
<dbReference type="InterPro" id="IPR001647">
    <property type="entry name" value="HTH_TetR"/>
</dbReference>
<feature type="domain" description="HTH tetR-type" evidence="3">
    <location>
        <begin position="11"/>
        <end position="72"/>
    </location>
</feature>
<dbReference type="PROSITE" id="PS50977">
    <property type="entry name" value="HTH_TETR_2"/>
    <property type="match status" value="1"/>
</dbReference>
<dbReference type="AlphaFoldDB" id="A0A2V4UT47"/>
<dbReference type="Proteomes" id="UP000509327">
    <property type="component" value="Chromosome"/>
</dbReference>
<organism evidence="4 6">
    <name type="scientific">Paenibacillus barcinonensis</name>
    <dbReference type="NCBI Taxonomy" id="198119"/>
    <lineage>
        <taxon>Bacteria</taxon>
        <taxon>Bacillati</taxon>
        <taxon>Bacillota</taxon>
        <taxon>Bacilli</taxon>
        <taxon>Bacillales</taxon>
        <taxon>Paenibacillaceae</taxon>
        <taxon>Paenibacillus</taxon>
    </lineage>
</organism>
<dbReference type="InterPro" id="IPR009057">
    <property type="entry name" value="Homeodomain-like_sf"/>
</dbReference>
<proteinExistence type="predicted"/>
<evidence type="ECO:0000256" key="2">
    <source>
        <dbReference type="PROSITE-ProRule" id="PRU00335"/>
    </source>
</evidence>
<dbReference type="Gene3D" id="1.10.357.10">
    <property type="entry name" value="Tetracycline Repressor, domain 2"/>
    <property type="match status" value="1"/>
</dbReference>
<name>A0A2V4UT47_PAEBA</name>
<dbReference type="Proteomes" id="UP000247790">
    <property type="component" value="Unassembled WGS sequence"/>
</dbReference>
<dbReference type="Pfam" id="PF14278">
    <property type="entry name" value="TetR_C_8"/>
    <property type="match status" value="1"/>
</dbReference>
<dbReference type="InterPro" id="IPR050624">
    <property type="entry name" value="HTH-type_Tx_Regulator"/>
</dbReference>
<dbReference type="PANTHER" id="PTHR43479">
    <property type="entry name" value="ACREF/ENVCD OPERON REPRESSOR-RELATED"/>
    <property type="match status" value="1"/>
</dbReference>
<gene>
    <name evidence="4" type="ORF">DFQ00_12923</name>
    <name evidence="5" type="ORF">HUB98_04230</name>
</gene>
<reference evidence="4 6" key="1">
    <citation type="submission" date="2018-06" db="EMBL/GenBank/DDBJ databases">
        <title>Genomic Encyclopedia of Type Strains, Phase III (KMG-III): the genomes of soil and plant-associated and newly described type strains.</title>
        <authorList>
            <person name="Whitman W."/>
        </authorList>
    </citation>
    <scope>NUCLEOTIDE SEQUENCE [LARGE SCALE GENOMIC DNA]</scope>
    <source>
        <strain evidence="4 6">CECT 7022</strain>
    </source>
</reference>
<dbReference type="PANTHER" id="PTHR43479:SF7">
    <property type="entry name" value="TETR-FAMILY TRANSCRIPTIONAL REGULATOR"/>
    <property type="match status" value="1"/>
</dbReference>
<feature type="DNA-binding region" description="H-T-H motif" evidence="2">
    <location>
        <begin position="35"/>
        <end position="54"/>
    </location>
</feature>
<evidence type="ECO:0000313" key="4">
    <source>
        <dbReference type="EMBL" id="PYE43263.1"/>
    </source>
</evidence>
<dbReference type="RefSeq" id="WP_167433838.1">
    <property type="nucleotide sequence ID" value="NZ_CP054614.1"/>
</dbReference>
<dbReference type="GO" id="GO:0003677">
    <property type="term" value="F:DNA binding"/>
    <property type="evidence" value="ECO:0007669"/>
    <property type="project" value="UniProtKB-UniRule"/>
</dbReference>
<keyword evidence="7" id="KW-1185">Reference proteome</keyword>
<evidence type="ECO:0000259" key="3">
    <source>
        <dbReference type="PROSITE" id="PS50977"/>
    </source>
</evidence>
<evidence type="ECO:0000313" key="7">
    <source>
        <dbReference type="Proteomes" id="UP000509327"/>
    </source>
</evidence>
<protein>
    <submittedName>
        <fullName evidence="4">TetR family transcriptional regulator</fullName>
    </submittedName>
    <submittedName>
        <fullName evidence="5">TetR/AcrR family transcriptional regulator</fullName>
    </submittedName>
</protein>
<evidence type="ECO:0000256" key="1">
    <source>
        <dbReference type="ARBA" id="ARBA00023125"/>
    </source>
</evidence>
<dbReference type="SUPFAM" id="SSF46689">
    <property type="entry name" value="Homeodomain-like"/>
    <property type="match status" value="1"/>
</dbReference>
<sequence length="201" mass="23757">MSDIKEDRRVTRTKRDLKEAFFSLLKEKKDVKKISIIEITNRANYNRSTFYVHYQAKEELIDEIVNEAITGFLRTFEKQFTGVTSFNPKVLSSNAVKIFKYIEEHSQMFGLLFRSNSFLYFELQFRSALETIYDDLFLYEEDYFKDINKGLYIRGHVSLLIGLISYWIEHDFSFSADYMADQLLKTVNIIPSDVKISRGNK</sequence>
<dbReference type="EMBL" id="QJSW01000029">
    <property type="protein sequence ID" value="PYE43263.1"/>
    <property type="molecule type" value="Genomic_DNA"/>
</dbReference>
<dbReference type="InterPro" id="IPR039532">
    <property type="entry name" value="TetR_C_Firmicutes"/>
</dbReference>
<keyword evidence="1 2" id="KW-0238">DNA-binding</keyword>